<dbReference type="Gene3D" id="3.20.20.140">
    <property type="entry name" value="Metal-dependent hydrolases"/>
    <property type="match status" value="2"/>
</dbReference>
<dbReference type="InterPro" id="IPR013108">
    <property type="entry name" value="Amidohydro_3"/>
</dbReference>
<protein>
    <recommendedName>
        <fullName evidence="1">Amidohydrolase 3 domain-containing protein</fullName>
    </recommendedName>
</protein>
<dbReference type="AlphaFoldDB" id="A0A193LKZ2"/>
<reference evidence="2 3" key="1">
    <citation type="submission" date="2016-06" db="EMBL/GenBank/DDBJ databases">
        <title>Complete genome sequence of a deep-branching marine Gamma Proteobacterium Woeseia oceani type strain XK5.</title>
        <authorList>
            <person name="Mu D."/>
            <person name="Du Z."/>
        </authorList>
    </citation>
    <scope>NUCLEOTIDE SEQUENCE [LARGE SCALE GENOMIC DNA]</scope>
    <source>
        <strain evidence="2 3">XK5</strain>
    </source>
</reference>
<evidence type="ECO:0000313" key="3">
    <source>
        <dbReference type="Proteomes" id="UP000092695"/>
    </source>
</evidence>
<dbReference type="Pfam" id="PF07969">
    <property type="entry name" value="Amidohydro_3"/>
    <property type="match status" value="1"/>
</dbReference>
<gene>
    <name evidence="2" type="ORF">BA177_13680</name>
</gene>
<proteinExistence type="predicted"/>
<dbReference type="EMBL" id="CP016268">
    <property type="protein sequence ID" value="ANO53245.1"/>
    <property type="molecule type" value="Genomic_DNA"/>
</dbReference>
<name>A0A193LKZ2_9GAMM</name>
<dbReference type="InterPro" id="IPR032466">
    <property type="entry name" value="Metal_Hydrolase"/>
</dbReference>
<dbReference type="InterPro" id="IPR011059">
    <property type="entry name" value="Metal-dep_hydrolase_composite"/>
</dbReference>
<dbReference type="Gene3D" id="2.30.40.10">
    <property type="entry name" value="Urease, subunit C, domain 1"/>
    <property type="match status" value="1"/>
</dbReference>
<feature type="domain" description="Amidohydrolase 3" evidence="1">
    <location>
        <begin position="41"/>
        <end position="506"/>
    </location>
</feature>
<dbReference type="PANTHER" id="PTHR11647:SF1">
    <property type="entry name" value="COLLAPSIN RESPONSE MEDIATOR PROTEIN"/>
    <property type="match status" value="1"/>
</dbReference>
<keyword evidence="3" id="KW-1185">Reference proteome</keyword>
<sequence>MLITGGRIVDGSGAPWYRADIAINDGKIVAIGDLAERPAKQTIDAGDRVVSPGFIDMMGGSTLPLLVDPDSALSKLHQGVTTLLVGELTTEAPHNDETFPAGLTVDGDQVKWRTYKEYFALLEQHKIPLNAVHNIGAAQVRLVVLGNEDRPPTDDELEQMKAIVAEAMEDGVFGLATSLIYPPATYASTHELVELARVAARYNGIYLTHMRNESFRVLEALEEAINIGKEARLPVHIYHLKAAGQENWALMQKALDRIALARRNGFDVTADVYPYIRNGIFLGSFFHPRHYAQGEDAFVASLSDPAVRANLRTETESTSDWENWYRHIGNNWDNALITKAVPAKNEVYVGLSVQEAADMAGVDPWQLVFDLLQESNSLWDVRVSPKSMNEEQKIQALRAPFVSIDSDASPVNPASVSSTHPRAFGTFPRVLAKYVRDEGVLTLEEGIRKMTSLPANRLRLFDRGRISPGMAADLVIFDPEKIQDKATFTEPLLYSEGIDYSIVNGIAVIEDGSYTGNEPGRVLRARH</sequence>
<organism evidence="2 3">
    <name type="scientific">Woeseia oceani</name>
    <dbReference type="NCBI Taxonomy" id="1548547"/>
    <lineage>
        <taxon>Bacteria</taxon>
        <taxon>Pseudomonadati</taxon>
        <taxon>Pseudomonadota</taxon>
        <taxon>Gammaproteobacteria</taxon>
        <taxon>Woeseiales</taxon>
        <taxon>Woeseiaceae</taxon>
        <taxon>Woeseia</taxon>
    </lineage>
</organism>
<dbReference type="Proteomes" id="UP000092695">
    <property type="component" value="Chromosome"/>
</dbReference>
<dbReference type="SUPFAM" id="SSF51556">
    <property type="entry name" value="Metallo-dependent hydrolases"/>
    <property type="match status" value="1"/>
</dbReference>
<evidence type="ECO:0000259" key="1">
    <source>
        <dbReference type="Pfam" id="PF07969"/>
    </source>
</evidence>
<dbReference type="InterPro" id="IPR050378">
    <property type="entry name" value="Metallo-dep_Hydrolases_sf"/>
</dbReference>
<evidence type="ECO:0000313" key="2">
    <source>
        <dbReference type="EMBL" id="ANO53245.1"/>
    </source>
</evidence>
<dbReference type="KEGG" id="woc:BA177_13680"/>
<accession>A0A193LKZ2</accession>
<dbReference type="SUPFAM" id="SSF51338">
    <property type="entry name" value="Composite domain of metallo-dependent hydrolases"/>
    <property type="match status" value="1"/>
</dbReference>
<dbReference type="CDD" id="cd01297">
    <property type="entry name" value="D-aminoacylase"/>
    <property type="match status" value="1"/>
</dbReference>
<dbReference type="GO" id="GO:0016810">
    <property type="term" value="F:hydrolase activity, acting on carbon-nitrogen (but not peptide) bonds"/>
    <property type="evidence" value="ECO:0007669"/>
    <property type="project" value="InterPro"/>
</dbReference>
<dbReference type="PANTHER" id="PTHR11647">
    <property type="entry name" value="HYDRANTOINASE/DIHYDROPYRIMIDINASE FAMILY MEMBER"/>
    <property type="match status" value="1"/>
</dbReference>